<dbReference type="InterPro" id="IPR051995">
    <property type="entry name" value="Ciliary_GTPase"/>
</dbReference>
<dbReference type="PANTHER" id="PTHR46090:SF2">
    <property type="entry name" value="ADP-RIBOSYLATION FACTOR-LIKE PROTEIN 13B"/>
    <property type="match status" value="1"/>
</dbReference>
<dbReference type="InterPro" id="IPR027417">
    <property type="entry name" value="P-loop_NTPase"/>
</dbReference>
<keyword evidence="1" id="KW-0342">GTP-binding</keyword>
<proteinExistence type="predicted"/>
<keyword evidence="1" id="KW-0547">Nucleotide-binding</keyword>
<dbReference type="EnsemblMetazoa" id="MDOA001193-RA">
    <property type="protein sequence ID" value="MDOA001193-PA"/>
    <property type="gene ID" value="MDOA001193"/>
</dbReference>
<keyword evidence="2" id="KW-0460">Magnesium</keyword>
<dbReference type="PANTHER" id="PTHR46090">
    <property type="entry name" value="ADP-RIBOSYLATION FACTOR-LIKE PROTEIN 13B"/>
    <property type="match status" value="1"/>
</dbReference>
<keyword evidence="2" id="KW-0479">Metal-binding</keyword>
<dbReference type="Pfam" id="PF00025">
    <property type="entry name" value="Arf"/>
    <property type="match status" value="1"/>
</dbReference>
<dbReference type="VEuPathDB" id="VectorBase:MDOA001193"/>
<dbReference type="SMART" id="SM00177">
    <property type="entry name" value="ARF"/>
    <property type="match status" value="1"/>
</dbReference>
<feature type="binding site" evidence="2">
    <location>
        <position position="22"/>
    </location>
    <ligand>
        <name>Mg(2+)</name>
        <dbReference type="ChEBI" id="CHEBI:18420"/>
    </ligand>
</feature>
<dbReference type="InterPro" id="IPR006689">
    <property type="entry name" value="Small_GTPase_ARF/SAR"/>
</dbReference>
<dbReference type="GO" id="GO:0046872">
    <property type="term" value="F:metal ion binding"/>
    <property type="evidence" value="ECO:0007669"/>
    <property type="project" value="UniProtKB-KW"/>
</dbReference>
<dbReference type="PRINTS" id="PR00328">
    <property type="entry name" value="SAR1GTPBP"/>
</dbReference>
<dbReference type="GO" id="GO:0003924">
    <property type="term" value="F:GTPase activity"/>
    <property type="evidence" value="ECO:0007669"/>
    <property type="project" value="InterPro"/>
</dbReference>
<dbReference type="GO" id="GO:0097730">
    <property type="term" value="C:non-motile cilium"/>
    <property type="evidence" value="ECO:0007669"/>
    <property type="project" value="TreeGrafter"/>
</dbReference>
<dbReference type="GO" id="GO:0060170">
    <property type="term" value="C:ciliary membrane"/>
    <property type="evidence" value="ECO:0007669"/>
    <property type="project" value="TreeGrafter"/>
</dbReference>
<evidence type="ECO:0000256" key="2">
    <source>
        <dbReference type="PIRSR" id="PIRSR606689-2"/>
    </source>
</evidence>
<dbReference type="GO" id="GO:0005525">
    <property type="term" value="F:GTP binding"/>
    <property type="evidence" value="ECO:0007669"/>
    <property type="project" value="UniProtKB-KW"/>
</dbReference>
<evidence type="ECO:0000256" key="3">
    <source>
        <dbReference type="SAM" id="MobiDB-lite"/>
    </source>
</evidence>
<feature type="binding site" evidence="1">
    <location>
        <position position="61"/>
    </location>
    <ligand>
        <name>GTP</name>
        <dbReference type="ChEBI" id="CHEBI:37565"/>
    </ligand>
</feature>
<dbReference type="SUPFAM" id="SSF52540">
    <property type="entry name" value="P-loop containing nucleoside triphosphate hydrolases"/>
    <property type="match status" value="1"/>
</dbReference>
<feature type="binding site" evidence="2">
    <location>
        <position position="39"/>
    </location>
    <ligand>
        <name>Mg(2+)</name>
        <dbReference type="ChEBI" id="CHEBI:18420"/>
    </ligand>
</feature>
<dbReference type="AlphaFoldDB" id="A0A1I8M4P8"/>
<protein>
    <submittedName>
        <fullName evidence="4">Uncharacterized protein</fullName>
    </submittedName>
</protein>
<feature type="region of interest" description="Disordered" evidence="3">
    <location>
        <begin position="217"/>
        <end position="262"/>
    </location>
</feature>
<evidence type="ECO:0000256" key="1">
    <source>
        <dbReference type="PIRSR" id="PIRSR606689-1"/>
    </source>
</evidence>
<sequence>VGVLPEKKLKFLLLGLAGSGKTEIGHYLMEKQRLDYESTNGAHNYSMKCGNAQCSITEIGGNDDIQNIWHHYYAGTMAIIYCFDLSSTWENMKKSFSLLHKTLKNPYISGKPILLVATKADQANESIQLYDIENSFRLQRMASTLKYILDNYDLIQMRLSCDKNMKDWEEHRNKLVTEGKLNFRAYQRFPKASNRHKLWRLSHKRLRRSLIRPRTAPPKLSFISTSKENNSTVQNTSSSTQISLTDSSKVPNGVLPHEDNST</sequence>
<dbReference type="STRING" id="7370.A0A1I8M4P8"/>
<dbReference type="Gene3D" id="3.40.50.300">
    <property type="entry name" value="P-loop containing nucleotide triphosphate hydrolases"/>
    <property type="match status" value="1"/>
</dbReference>
<evidence type="ECO:0000313" key="4">
    <source>
        <dbReference type="EnsemblMetazoa" id="MDOA001193-PA"/>
    </source>
</evidence>
<reference evidence="4" key="1">
    <citation type="submission" date="2020-05" db="UniProtKB">
        <authorList>
            <consortium name="EnsemblMetazoa"/>
        </authorList>
    </citation>
    <scope>IDENTIFICATION</scope>
    <source>
        <strain evidence="4">Aabys</strain>
    </source>
</reference>
<accession>A0A1I8M4P8</accession>
<feature type="binding site" evidence="1">
    <location>
        <begin position="15"/>
        <end position="22"/>
    </location>
    <ligand>
        <name>GTP</name>
        <dbReference type="ChEBI" id="CHEBI:37565"/>
    </ligand>
</feature>
<organism evidence="4">
    <name type="scientific">Musca domestica</name>
    <name type="common">House fly</name>
    <dbReference type="NCBI Taxonomy" id="7370"/>
    <lineage>
        <taxon>Eukaryota</taxon>
        <taxon>Metazoa</taxon>
        <taxon>Ecdysozoa</taxon>
        <taxon>Arthropoda</taxon>
        <taxon>Hexapoda</taxon>
        <taxon>Insecta</taxon>
        <taxon>Pterygota</taxon>
        <taxon>Neoptera</taxon>
        <taxon>Endopterygota</taxon>
        <taxon>Diptera</taxon>
        <taxon>Brachycera</taxon>
        <taxon>Muscomorpha</taxon>
        <taxon>Muscoidea</taxon>
        <taxon>Muscidae</taxon>
        <taxon>Musca</taxon>
    </lineage>
</organism>
<dbReference type="VEuPathDB" id="VectorBase:MDOMA2_018279"/>
<name>A0A1I8M4P8_MUSDO</name>
<dbReference type="GO" id="GO:0097500">
    <property type="term" value="P:receptor localization to non-motile cilium"/>
    <property type="evidence" value="ECO:0007669"/>
    <property type="project" value="TreeGrafter"/>
</dbReference>
<feature type="compositionally biased region" description="Low complexity" evidence="3">
    <location>
        <begin position="229"/>
        <end position="248"/>
    </location>
</feature>
<dbReference type="GO" id="GO:1905515">
    <property type="term" value="P:non-motile cilium assembly"/>
    <property type="evidence" value="ECO:0007669"/>
    <property type="project" value="TreeGrafter"/>
</dbReference>
<dbReference type="eggNOG" id="KOG0073">
    <property type="taxonomic scope" value="Eukaryota"/>
</dbReference>